<evidence type="ECO:0000256" key="6">
    <source>
        <dbReference type="ARBA" id="ARBA00023136"/>
    </source>
</evidence>
<evidence type="ECO:0000256" key="3">
    <source>
        <dbReference type="ARBA" id="ARBA00022475"/>
    </source>
</evidence>
<dbReference type="Proteomes" id="UP001232063">
    <property type="component" value="Unassembled WGS sequence"/>
</dbReference>
<feature type="transmembrane region" description="Helical" evidence="7">
    <location>
        <begin position="160"/>
        <end position="182"/>
    </location>
</feature>
<keyword evidence="9" id="KW-1185">Reference proteome</keyword>
<proteinExistence type="inferred from homology"/>
<evidence type="ECO:0000256" key="5">
    <source>
        <dbReference type="ARBA" id="ARBA00022989"/>
    </source>
</evidence>
<dbReference type="PANTHER" id="PTHR43044:SF2">
    <property type="entry name" value="POLYSULPHIDE REDUCTASE NRFD"/>
    <property type="match status" value="1"/>
</dbReference>
<reference evidence="8" key="1">
    <citation type="submission" date="2023-05" db="EMBL/GenBank/DDBJ databases">
        <authorList>
            <person name="Zhang X."/>
        </authorList>
    </citation>
    <scope>NUCLEOTIDE SEQUENCE</scope>
    <source>
        <strain evidence="8">BD1B2-1</strain>
    </source>
</reference>
<evidence type="ECO:0000256" key="4">
    <source>
        <dbReference type="ARBA" id="ARBA00022692"/>
    </source>
</evidence>
<dbReference type="AlphaFoldDB" id="A0AAE3QZ15"/>
<dbReference type="EMBL" id="JASJOU010000002">
    <property type="protein sequence ID" value="MDJ1500741.1"/>
    <property type="molecule type" value="Genomic_DNA"/>
</dbReference>
<sequence length="477" mass="54019">MSHVTSSVRPPLVTGGKTYGDVTEDICRQVEGKPTTLWNIAFLISLIVLGIGGYGLYRVFWFGIGEWGLNKTVGWAWDITNFVWWVGIGHAGTLISAILLLFRQKWRTSINRAAEAMTIFAVLCAGSYILMHMGRTWLAYWALPLPNTFGPLWVNFNSPLVWDVFAISTYLTVSLVFWYIGLIPDLGTIRDRAKNKVSKVVYGILSFGWDGAAKTWQHYENVSLVLAGLSTPLVLSVHTIVSFDFATSVIPGWHTTIFPPYFVAGAIFSGFAMVLTLMLITREVFGLKDYITIGHIESMNKIIMLTGSIVGVAYITEFVIAWYSGVQYERYAFINRMMGPYWWAYWSMMSCNVISPQLFWIKKIRTSVVATFILSIVVNIGMWFERFVIIVTSLHRDYLPSSWAMFAPTKVDVLDYLYTFGFFFTCFFLFAKFLPVINIAEVKAILKSSSEHVEEHKTVTSAQPGFQARPAFNKDVE</sequence>
<feature type="transmembrane region" description="Helical" evidence="7">
    <location>
        <begin position="302"/>
        <end position="323"/>
    </location>
</feature>
<feature type="transmembrane region" description="Helical" evidence="7">
    <location>
        <begin position="114"/>
        <end position="140"/>
    </location>
</feature>
<dbReference type="GO" id="GO:0005886">
    <property type="term" value="C:plasma membrane"/>
    <property type="evidence" value="ECO:0007669"/>
    <property type="project" value="UniProtKB-SubCell"/>
</dbReference>
<dbReference type="RefSeq" id="WP_313975148.1">
    <property type="nucleotide sequence ID" value="NZ_JASJOU010000002.1"/>
</dbReference>
<feature type="transmembrane region" description="Helical" evidence="7">
    <location>
        <begin position="37"/>
        <end position="62"/>
    </location>
</feature>
<keyword evidence="3" id="KW-1003">Cell membrane</keyword>
<dbReference type="InterPro" id="IPR005614">
    <property type="entry name" value="NrfD-like"/>
</dbReference>
<accession>A0AAE3QZ15</accession>
<evidence type="ECO:0000256" key="2">
    <source>
        <dbReference type="ARBA" id="ARBA00008929"/>
    </source>
</evidence>
<comment type="caution">
    <text evidence="8">The sequence shown here is derived from an EMBL/GenBank/DDBJ whole genome shotgun (WGS) entry which is preliminary data.</text>
</comment>
<keyword evidence="5 7" id="KW-1133">Transmembrane helix</keyword>
<keyword evidence="6 7" id="KW-0472">Membrane</keyword>
<dbReference type="PANTHER" id="PTHR43044">
    <property type="match status" value="1"/>
</dbReference>
<organism evidence="8 9">
    <name type="scientific">Xanthocytophaga agilis</name>
    <dbReference type="NCBI Taxonomy" id="3048010"/>
    <lineage>
        <taxon>Bacteria</taxon>
        <taxon>Pseudomonadati</taxon>
        <taxon>Bacteroidota</taxon>
        <taxon>Cytophagia</taxon>
        <taxon>Cytophagales</taxon>
        <taxon>Rhodocytophagaceae</taxon>
        <taxon>Xanthocytophaga</taxon>
    </lineage>
</organism>
<dbReference type="Pfam" id="PF03916">
    <property type="entry name" value="NrfD"/>
    <property type="match status" value="1"/>
</dbReference>
<gene>
    <name evidence="8" type="primary">nrfD</name>
    <name evidence="8" type="ORF">QNI22_08790</name>
</gene>
<name>A0AAE3QZ15_9BACT</name>
<evidence type="ECO:0000256" key="1">
    <source>
        <dbReference type="ARBA" id="ARBA00004651"/>
    </source>
</evidence>
<evidence type="ECO:0000256" key="7">
    <source>
        <dbReference type="SAM" id="Phobius"/>
    </source>
</evidence>
<feature type="transmembrane region" description="Helical" evidence="7">
    <location>
        <begin position="82"/>
        <end position="102"/>
    </location>
</feature>
<feature type="transmembrane region" description="Helical" evidence="7">
    <location>
        <begin position="416"/>
        <end position="440"/>
    </location>
</feature>
<feature type="transmembrane region" description="Helical" evidence="7">
    <location>
        <begin position="368"/>
        <end position="396"/>
    </location>
</feature>
<feature type="transmembrane region" description="Helical" evidence="7">
    <location>
        <begin position="261"/>
        <end position="281"/>
    </location>
</feature>
<protein>
    <submittedName>
        <fullName evidence="8">Polysulfide reductase NrfD</fullName>
    </submittedName>
</protein>
<evidence type="ECO:0000313" key="8">
    <source>
        <dbReference type="EMBL" id="MDJ1500741.1"/>
    </source>
</evidence>
<comment type="similarity">
    <text evidence="2">Belongs to the NrfD family.</text>
</comment>
<feature type="transmembrane region" description="Helical" evidence="7">
    <location>
        <begin position="222"/>
        <end position="241"/>
    </location>
</feature>
<comment type="subcellular location">
    <subcellularLocation>
        <location evidence="1">Cell membrane</location>
        <topology evidence="1">Multi-pass membrane protein</topology>
    </subcellularLocation>
</comment>
<keyword evidence="4 7" id="KW-0812">Transmembrane</keyword>
<evidence type="ECO:0000313" key="9">
    <source>
        <dbReference type="Proteomes" id="UP001232063"/>
    </source>
</evidence>
<feature type="transmembrane region" description="Helical" evidence="7">
    <location>
        <begin position="343"/>
        <end position="361"/>
    </location>
</feature>